<dbReference type="EMBL" id="MHLZ01000039">
    <property type="protein sequence ID" value="OGZ19258.1"/>
    <property type="molecule type" value="Genomic_DNA"/>
</dbReference>
<keyword evidence="1" id="KW-1133">Transmembrane helix</keyword>
<evidence type="ECO:0000313" key="3">
    <source>
        <dbReference type="Proteomes" id="UP000177360"/>
    </source>
</evidence>
<protein>
    <recommendedName>
        <fullName evidence="4">Prepilin-type N-terminal cleavage/methylation domain-containing protein</fullName>
    </recommendedName>
</protein>
<gene>
    <name evidence="2" type="ORF">A2626_03405</name>
</gene>
<evidence type="ECO:0000256" key="1">
    <source>
        <dbReference type="SAM" id="Phobius"/>
    </source>
</evidence>
<keyword evidence="1" id="KW-0812">Transmembrane</keyword>
<dbReference type="Proteomes" id="UP000177360">
    <property type="component" value="Unassembled WGS sequence"/>
</dbReference>
<evidence type="ECO:0000313" key="2">
    <source>
        <dbReference type="EMBL" id="OGZ19258.1"/>
    </source>
</evidence>
<comment type="caution">
    <text evidence="2">The sequence shown here is derived from an EMBL/GenBank/DDBJ whole genome shotgun (WGS) entry which is preliminary data.</text>
</comment>
<evidence type="ECO:0008006" key="4">
    <source>
        <dbReference type="Google" id="ProtNLM"/>
    </source>
</evidence>
<keyword evidence="1" id="KW-0472">Membrane</keyword>
<proteinExistence type="predicted"/>
<name>A0A1G2E278_9BACT</name>
<accession>A0A1G2E278</accession>
<dbReference type="AlphaFoldDB" id="A0A1G2E278"/>
<dbReference type="InterPro" id="IPR012902">
    <property type="entry name" value="N_methyl_site"/>
</dbReference>
<organism evidence="2 3">
    <name type="scientific">Candidatus Nealsonbacteria bacterium RIFCSPHIGHO2_01_FULL_38_55</name>
    <dbReference type="NCBI Taxonomy" id="1801664"/>
    <lineage>
        <taxon>Bacteria</taxon>
        <taxon>Candidatus Nealsoniibacteriota</taxon>
    </lineage>
</organism>
<reference evidence="2 3" key="1">
    <citation type="journal article" date="2016" name="Nat. Commun.">
        <title>Thousands of microbial genomes shed light on interconnected biogeochemical processes in an aquifer system.</title>
        <authorList>
            <person name="Anantharaman K."/>
            <person name="Brown C.T."/>
            <person name="Hug L.A."/>
            <person name="Sharon I."/>
            <person name="Castelle C.J."/>
            <person name="Probst A.J."/>
            <person name="Thomas B.C."/>
            <person name="Singh A."/>
            <person name="Wilkins M.J."/>
            <person name="Karaoz U."/>
            <person name="Brodie E.L."/>
            <person name="Williams K.H."/>
            <person name="Hubbard S.S."/>
            <person name="Banfield J.F."/>
        </authorList>
    </citation>
    <scope>NUCLEOTIDE SEQUENCE [LARGE SCALE GENOMIC DNA]</scope>
</reference>
<feature type="transmembrane region" description="Helical" evidence="1">
    <location>
        <begin position="21"/>
        <end position="43"/>
    </location>
</feature>
<dbReference type="Pfam" id="PF07963">
    <property type="entry name" value="N_methyl"/>
    <property type="match status" value="1"/>
</dbReference>
<sequence>MAKAKLKEKSNYNKGFTLVETLVTMLVFTLVIEAAVAILVSAIRLQKYNLAYFKIVDQTSYALEYMGRQVRMAQRDSSGGCIASNSRFEIKQIPAPADLGITGLMFIDSKGVCKGFFLNLSTNRINEYDFSRGQKILEITPDDIEISSLNFELLGQSGMDLIQPRVAISMKVRGKNPGVQPTANIQTTISARNLDF</sequence>